<evidence type="ECO:0000256" key="1">
    <source>
        <dbReference type="SAM" id="SignalP"/>
    </source>
</evidence>
<dbReference type="AlphaFoldDB" id="A0A0G2I5Z6"/>
<dbReference type="VEuPathDB" id="FungiDB:EMCG_08504"/>
<feature type="signal peptide" evidence="1">
    <location>
        <begin position="1"/>
        <end position="31"/>
    </location>
</feature>
<dbReference type="EMBL" id="LCZI01000603">
    <property type="protein sequence ID" value="KKZ65665.1"/>
    <property type="molecule type" value="Genomic_DNA"/>
</dbReference>
<evidence type="ECO:0000313" key="3">
    <source>
        <dbReference type="Proteomes" id="UP000034164"/>
    </source>
</evidence>
<proteinExistence type="predicted"/>
<gene>
    <name evidence="2" type="ORF">EMCG_08504</name>
</gene>
<name>A0A0G2I5Z6_9EURO</name>
<keyword evidence="1" id="KW-0732">Signal</keyword>
<dbReference type="OrthoDB" id="4839918at2759"/>
<feature type="chain" id="PRO_5002545811" evidence="1">
    <location>
        <begin position="32"/>
        <end position="174"/>
    </location>
</feature>
<accession>A0A0G2I5Z6</accession>
<evidence type="ECO:0000313" key="2">
    <source>
        <dbReference type="EMBL" id="KKZ65665.1"/>
    </source>
</evidence>
<sequence length="174" mass="18897">MVTTPGQQYALYYMKFSGATVLALLATAVAALPVDAGTSDAPISPDTLLAGPETSDGALARGWDCDNQHGSNHQNLKYLHSQFNRRFGTSKLHMARNQCYILECNKYYFGVCNAAARDVWEVSGDRNIVAGTNPGKGSRCAIKLDPVNNHYLSYLYTLSSEVSLGGLNNVVRKC</sequence>
<reference evidence="3" key="1">
    <citation type="journal article" date="2015" name="PLoS Genet.">
        <title>The dynamic genome and transcriptome of the human fungal pathogen Blastomyces and close relative Emmonsia.</title>
        <authorList>
            <person name="Munoz J.F."/>
            <person name="Gauthier G.M."/>
            <person name="Desjardins C.A."/>
            <person name="Gallo J.E."/>
            <person name="Holder J."/>
            <person name="Sullivan T.D."/>
            <person name="Marty A.J."/>
            <person name="Carmen J.C."/>
            <person name="Chen Z."/>
            <person name="Ding L."/>
            <person name="Gujja S."/>
            <person name="Magrini V."/>
            <person name="Misas E."/>
            <person name="Mitreva M."/>
            <person name="Priest M."/>
            <person name="Saif S."/>
            <person name="Whiston E.A."/>
            <person name="Young S."/>
            <person name="Zeng Q."/>
            <person name="Goldman W.E."/>
            <person name="Mardis E.R."/>
            <person name="Taylor J.W."/>
            <person name="McEwen J.G."/>
            <person name="Clay O.K."/>
            <person name="Klein B.S."/>
            <person name="Cuomo C.A."/>
        </authorList>
    </citation>
    <scope>NUCLEOTIDE SEQUENCE [LARGE SCALE GENOMIC DNA]</scope>
    <source>
        <strain evidence="3">UAMH 3008</strain>
    </source>
</reference>
<dbReference type="Proteomes" id="UP000034164">
    <property type="component" value="Unassembled WGS sequence"/>
</dbReference>
<protein>
    <submittedName>
        <fullName evidence="2">Uncharacterized protein</fullName>
    </submittedName>
</protein>
<comment type="caution">
    <text evidence="2">The sequence shown here is derived from an EMBL/GenBank/DDBJ whole genome shotgun (WGS) entry which is preliminary data.</text>
</comment>
<organism evidence="2 3">
    <name type="scientific">[Emmonsia] crescens</name>
    <dbReference type="NCBI Taxonomy" id="73230"/>
    <lineage>
        <taxon>Eukaryota</taxon>
        <taxon>Fungi</taxon>
        <taxon>Dikarya</taxon>
        <taxon>Ascomycota</taxon>
        <taxon>Pezizomycotina</taxon>
        <taxon>Eurotiomycetes</taxon>
        <taxon>Eurotiomycetidae</taxon>
        <taxon>Onygenales</taxon>
        <taxon>Ajellomycetaceae</taxon>
        <taxon>Emergomyces</taxon>
    </lineage>
</organism>